<accession>A0A4Q7Z9M2</accession>
<dbReference type="AlphaFoldDB" id="A0A4Q7Z9M2"/>
<evidence type="ECO:0000313" key="1">
    <source>
        <dbReference type="EMBL" id="RZU46575.1"/>
    </source>
</evidence>
<keyword evidence="2" id="KW-1185">Reference proteome</keyword>
<protein>
    <submittedName>
        <fullName evidence="1">Uncharacterized protein</fullName>
    </submittedName>
</protein>
<sequence>MAVPYPAVVPALWTRSGLLAVPAPARGRDAVSAAIYLSRSVIAATQLRADDHQSASAGRCACDAVEPCPQAADAARQLAAYARLADQDGAQTGAYTVRCADLPLLTAATRHFLAAGTAACPPLEGRR</sequence>
<gene>
    <name evidence="1" type="ORF">EV385_6650</name>
</gene>
<dbReference type="Proteomes" id="UP000292564">
    <property type="component" value="Unassembled WGS sequence"/>
</dbReference>
<reference evidence="1 2" key="1">
    <citation type="submission" date="2019-02" db="EMBL/GenBank/DDBJ databases">
        <title>Sequencing the genomes of 1000 actinobacteria strains.</title>
        <authorList>
            <person name="Klenk H.-P."/>
        </authorList>
    </citation>
    <scope>NUCLEOTIDE SEQUENCE [LARGE SCALE GENOMIC DNA]</scope>
    <source>
        <strain evidence="1 2">DSM 45162</strain>
    </source>
</reference>
<proteinExistence type="predicted"/>
<name>A0A4Q7Z9M2_9ACTN</name>
<dbReference type="EMBL" id="SHKY01000002">
    <property type="protein sequence ID" value="RZU46575.1"/>
    <property type="molecule type" value="Genomic_DNA"/>
</dbReference>
<organism evidence="1 2">
    <name type="scientific">Krasilnikovia cinnamomea</name>
    <dbReference type="NCBI Taxonomy" id="349313"/>
    <lineage>
        <taxon>Bacteria</taxon>
        <taxon>Bacillati</taxon>
        <taxon>Actinomycetota</taxon>
        <taxon>Actinomycetes</taxon>
        <taxon>Micromonosporales</taxon>
        <taxon>Micromonosporaceae</taxon>
        <taxon>Krasilnikovia</taxon>
    </lineage>
</organism>
<evidence type="ECO:0000313" key="2">
    <source>
        <dbReference type="Proteomes" id="UP000292564"/>
    </source>
</evidence>
<comment type="caution">
    <text evidence="1">The sequence shown here is derived from an EMBL/GenBank/DDBJ whole genome shotgun (WGS) entry which is preliminary data.</text>
</comment>